<accession>A0A0G4G7X4</accession>
<feature type="region of interest" description="Disordered" evidence="1">
    <location>
        <begin position="744"/>
        <end position="772"/>
    </location>
</feature>
<dbReference type="VEuPathDB" id="CryptoDB:Cvel_4325"/>
<proteinExistence type="predicted"/>
<reference evidence="2" key="1">
    <citation type="submission" date="2014-11" db="EMBL/GenBank/DDBJ databases">
        <authorList>
            <person name="Otto D Thomas"/>
            <person name="Naeem Raeece"/>
        </authorList>
    </citation>
    <scope>NUCLEOTIDE SEQUENCE</scope>
</reference>
<feature type="region of interest" description="Disordered" evidence="1">
    <location>
        <begin position="147"/>
        <end position="170"/>
    </location>
</feature>
<dbReference type="AlphaFoldDB" id="A0A0G4G7X4"/>
<feature type="region of interest" description="Disordered" evidence="1">
    <location>
        <begin position="30"/>
        <end position="63"/>
    </location>
</feature>
<feature type="compositionally biased region" description="Low complexity" evidence="1">
    <location>
        <begin position="754"/>
        <end position="772"/>
    </location>
</feature>
<feature type="compositionally biased region" description="Acidic residues" evidence="1">
    <location>
        <begin position="153"/>
        <end position="170"/>
    </location>
</feature>
<organism evidence="2">
    <name type="scientific">Chromera velia CCMP2878</name>
    <dbReference type="NCBI Taxonomy" id="1169474"/>
    <lineage>
        <taxon>Eukaryota</taxon>
        <taxon>Sar</taxon>
        <taxon>Alveolata</taxon>
        <taxon>Colpodellida</taxon>
        <taxon>Chromeraceae</taxon>
        <taxon>Chromera</taxon>
    </lineage>
</organism>
<name>A0A0G4G7X4_9ALVE</name>
<feature type="compositionally biased region" description="Polar residues" evidence="1">
    <location>
        <begin position="344"/>
        <end position="360"/>
    </location>
</feature>
<gene>
    <name evidence="2" type="ORF">Cvel_4325</name>
</gene>
<evidence type="ECO:0000256" key="1">
    <source>
        <dbReference type="SAM" id="MobiDB-lite"/>
    </source>
</evidence>
<protein>
    <submittedName>
        <fullName evidence="2">Uncharacterized protein</fullName>
    </submittedName>
</protein>
<feature type="compositionally biased region" description="Acidic residues" evidence="1">
    <location>
        <begin position="831"/>
        <end position="880"/>
    </location>
</feature>
<sequence length="989" mass="106214">MEEALQWRLAAGGQAWSEFELDVEEIVESPFARPDPVGPSTTVGGWGGASTVAGPMSPSQPAVGVAVPPSSAAAAAAAVFGGRPSHRQSVSSRSQSEFAEVLGPVGPPEESCGSAAAAHSGALLLSVNNVERYLSVAIPASLWRSRPLAGSADDADDQTEGEGPEGESAECDLQGLKGFSAISFLRRRFQTDPEGVRLSLPCIATVAQHAPSFHLLIHLPSLVTWPLILCAHFSMKLSRKQALETPVAAFLSGNPQLGGLFDQFAFAWDACVTAGLGKRYECQELTPTTALMNIHRSVPLIFSCLGKHPEGVSLLALFESLSALQDEFANSLCENGATAIARQVQQEESAGQQGGMPQSSRRARVGGAAKRQQTEAEGLNSREDAAARRFALPQGLLEGASPLRLVDVQNPNVYAVAVPQGVNGMLHRMENCVRECVVGGLGALPPQPQHAAGGGVRWGGEAAAVLRGGLSSDLWILPDREKGLHWARLEGQLRSLFGGARRLQRPQALLEEEGGTFRFSGEFSQSKYFLKTFAETIPQALLTREIAAVLPGEKHQQALLPMPGAPDLSKELDFSSLLVSNLSRIPPASIRAQGQGVQGVREAGEQALAEFLETEQGAAICRMVPIPPLFHTIQKQLKLKHLAGFHETLEQRHAEKELQTLLEDAEWNSRAAATTAWSSEKVTRLERQIDQVTPQARLKLAANLRRFFVRFMMSAEPPDPHKLLEGFVNSDSLEVLQSCVEDKVGTSLPPSDPGFASSASSSAARKGAQSGADELGSIGRLLQEVGKFEIRAMPWIVHQLSKQISGARGKGVARPPAGQPQPMPGEPLDRAEEEGGGGEGEVDEGDLEDENENEGGGEEEQEEEGEGEQGEEEEEEDEEPWAAWQSVYKFVCQVGRLNILKWARLEGSKLPSTHVSEGAGGGKQGRETSVLPPRPLRRTVPFPWDSEYAETALRMGHFWVVRWMVSESAQPLPMSAGLYGIAARAGRVD</sequence>
<feature type="region of interest" description="Disordered" evidence="1">
    <location>
        <begin position="344"/>
        <end position="383"/>
    </location>
</feature>
<evidence type="ECO:0000313" key="2">
    <source>
        <dbReference type="EMBL" id="CEM24828.1"/>
    </source>
</evidence>
<feature type="region of interest" description="Disordered" evidence="1">
    <location>
        <begin position="911"/>
        <end position="934"/>
    </location>
</feature>
<feature type="region of interest" description="Disordered" evidence="1">
    <location>
        <begin position="807"/>
        <end position="881"/>
    </location>
</feature>
<dbReference type="EMBL" id="CDMZ01000970">
    <property type="protein sequence ID" value="CEM24828.1"/>
    <property type="molecule type" value="Genomic_DNA"/>
</dbReference>